<dbReference type="EMBL" id="CP133659">
    <property type="protein sequence ID" value="WMW65150.1"/>
    <property type="molecule type" value="Genomic_DNA"/>
</dbReference>
<name>A0ABY9R045_9BACT</name>
<evidence type="ECO:0000313" key="3">
    <source>
        <dbReference type="Proteomes" id="UP001180616"/>
    </source>
</evidence>
<proteinExistence type="predicted"/>
<dbReference type="RefSeq" id="WP_309541187.1">
    <property type="nucleotide sequence ID" value="NZ_CP133659.1"/>
</dbReference>
<accession>A0ABY9R045</accession>
<reference evidence="2" key="1">
    <citation type="submission" date="2023-09" db="EMBL/GenBank/DDBJ databases">
        <authorList>
            <consortium name="CW5 consortium"/>
            <person name="Lu C.-W."/>
        </authorList>
    </citation>
    <scope>NUCLEOTIDE SEQUENCE</scope>
    <source>
        <strain evidence="2">KPS</strain>
    </source>
</reference>
<gene>
    <name evidence="2" type="ORF">KPS_003256</name>
</gene>
<organism evidence="2 3">
    <name type="scientific">Nitratidesulfovibrio liaohensis</name>
    <dbReference type="NCBI Taxonomy" id="2604158"/>
    <lineage>
        <taxon>Bacteria</taxon>
        <taxon>Pseudomonadati</taxon>
        <taxon>Thermodesulfobacteriota</taxon>
        <taxon>Desulfovibrionia</taxon>
        <taxon>Desulfovibrionales</taxon>
        <taxon>Desulfovibrionaceae</taxon>
        <taxon>Nitratidesulfovibrio</taxon>
    </lineage>
</organism>
<evidence type="ECO:0000256" key="1">
    <source>
        <dbReference type="SAM" id="MobiDB-lite"/>
    </source>
</evidence>
<feature type="region of interest" description="Disordered" evidence="1">
    <location>
        <begin position="1"/>
        <end position="93"/>
    </location>
</feature>
<evidence type="ECO:0000313" key="2">
    <source>
        <dbReference type="EMBL" id="WMW65150.1"/>
    </source>
</evidence>
<feature type="compositionally biased region" description="Low complexity" evidence="1">
    <location>
        <begin position="63"/>
        <end position="93"/>
    </location>
</feature>
<protein>
    <submittedName>
        <fullName evidence="2">Uncharacterized protein</fullName>
    </submittedName>
</protein>
<dbReference type="Proteomes" id="UP001180616">
    <property type="component" value="Chromosome"/>
</dbReference>
<sequence length="93" mass="9352">MLLLERPPVQPGARTLPLPTVNATQGVGPGTGRGNATSGHGGAHVQPLSPVQSGQQGTRALRPQSTPSASQAPAPQPSAQQPSAQQPGQAPRQ</sequence>
<keyword evidence="3" id="KW-1185">Reference proteome</keyword>
<feature type="compositionally biased region" description="Polar residues" evidence="1">
    <location>
        <begin position="49"/>
        <end position="58"/>
    </location>
</feature>